<accession>A0A6C0BQS3</accession>
<reference evidence="1" key="1">
    <citation type="journal article" date="2020" name="Nature">
        <title>Giant virus diversity and host interactions through global metagenomics.</title>
        <authorList>
            <person name="Schulz F."/>
            <person name="Roux S."/>
            <person name="Paez-Espino D."/>
            <person name="Jungbluth S."/>
            <person name="Walsh D.A."/>
            <person name="Denef V.J."/>
            <person name="McMahon K.D."/>
            <person name="Konstantinidis K.T."/>
            <person name="Eloe-Fadrosh E.A."/>
            <person name="Kyrpides N.C."/>
            <person name="Woyke T."/>
        </authorList>
    </citation>
    <scope>NUCLEOTIDE SEQUENCE</scope>
    <source>
        <strain evidence="1">GVMAG-M-3300018416-26</strain>
    </source>
</reference>
<organism evidence="1">
    <name type="scientific">viral metagenome</name>
    <dbReference type="NCBI Taxonomy" id="1070528"/>
    <lineage>
        <taxon>unclassified sequences</taxon>
        <taxon>metagenomes</taxon>
        <taxon>organismal metagenomes</taxon>
    </lineage>
</organism>
<dbReference type="InterPro" id="IPR006813">
    <property type="entry name" value="Glyco_trans_17"/>
</dbReference>
<evidence type="ECO:0008006" key="2">
    <source>
        <dbReference type="Google" id="ProtNLM"/>
    </source>
</evidence>
<evidence type="ECO:0000313" key="1">
    <source>
        <dbReference type="EMBL" id="QHS94420.1"/>
    </source>
</evidence>
<proteinExistence type="predicted"/>
<dbReference type="GO" id="GO:0003830">
    <property type="term" value="F:beta-1,4-mannosylglycoprotein 4-beta-N-acetylglucosaminyltransferase activity"/>
    <property type="evidence" value="ECO:0007669"/>
    <property type="project" value="InterPro"/>
</dbReference>
<name>A0A6C0BQS3_9ZZZZ</name>
<protein>
    <recommendedName>
        <fullName evidence="2">Glycosyltransferase</fullName>
    </recommendedName>
</protein>
<dbReference type="Pfam" id="PF04724">
    <property type="entry name" value="Glyco_transf_17"/>
    <property type="match status" value="1"/>
</dbReference>
<dbReference type="AlphaFoldDB" id="A0A6C0BQS3"/>
<sequence length="246" mass="29424">MKIIDTFTFYNELDMLFFRLTELNKHVDYFVICESTFTHSGNKKPLYYLENKERFKEFKGKIVHVVVDDMPNTGNAWDNERYQRKCIHLGIEHLSLRDDDLIIVGDCDEIPDIPSVLKHLPLNDVHCLCMHMYYYNLKTFVSDWSSAKILPYKIYKSKNDPELIRQMQTDRQIKPGGWHFSYFGDKHFIENKLKNFAHQEYNKINIIQNIDNKMNKKSCLFSNKTFKHIEIDTNAYLPVYYKLLLK</sequence>
<dbReference type="EMBL" id="MN739222">
    <property type="protein sequence ID" value="QHS94420.1"/>
    <property type="molecule type" value="Genomic_DNA"/>
</dbReference>
<dbReference type="GO" id="GO:0006044">
    <property type="term" value="P:N-acetylglucosamine metabolic process"/>
    <property type="evidence" value="ECO:0007669"/>
    <property type="project" value="TreeGrafter"/>
</dbReference>
<dbReference type="PANTHER" id="PTHR12224:SF0">
    <property type="entry name" value="BETA-1,4-MANNOSYL-GLYCOPROTEIN 4-BETA-N-ACETYLGLUCOSAMINYLTRANSFERASE"/>
    <property type="match status" value="1"/>
</dbReference>
<dbReference type="GO" id="GO:0016020">
    <property type="term" value="C:membrane"/>
    <property type="evidence" value="ECO:0007669"/>
    <property type="project" value="InterPro"/>
</dbReference>
<dbReference type="PANTHER" id="PTHR12224">
    <property type="entry name" value="BETA-1,4-MANNOSYL-GLYCOPROTEIN BETA-1,4-N-ACETYLGLUCOSAMINYL-TRANSFERASE"/>
    <property type="match status" value="1"/>
</dbReference>